<name>A0A9X3SGV5_9ACTN</name>
<organism evidence="3 4">
    <name type="scientific">Streptomonospora mangrovi</name>
    <dbReference type="NCBI Taxonomy" id="2883123"/>
    <lineage>
        <taxon>Bacteria</taxon>
        <taxon>Bacillati</taxon>
        <taxon>Actinomycetota</taxon>
        <taxon>Actinomycetes</taxon>
        <taxon>Streptosporangiales</taxon>
        <taxon>Nocardiopsidaceae</taxon>
        <taxon>Streptomonospora</taxon>
    </lineage>
</organism>
<reference evidence="3" key="1">
    <citation type="submission" date="2021-10" db="EMBL/GenBank/DDBJ databases">
        <title>Streptomonospora sp. nov., isolated from mangrove soil.</title>
        <authorList>
            <person name="Chen X."/>
            <person name="Ge X."/>
            <person name="Liu W."/>
        </authorList>
    </citation>
    <scope>NUCLEOTIDE SEQUENCE</scope>
    <source>
        <strain evidence="3">S1-112</strain>
    </source>
</reference>
<dbReference type="GO" id="GO:0006950">
    <property type="term" value="P:response to stress"/>
    <property type="evidence" value="ECO:0007669"/>
    <property type="project" value="TreeGrafter"/>
</dbReference>
<dbReference type="Pfam" id="PF12802">
    <property type="entry name" value="MarR_2"/>
    <property type="match status" value="1"/>
</dbReference>
<dbReference type="InterPro" id="IPR000835">
    <property type="entry name" value="HTH_MarR-typ"/>
</dbReference>
<dbReference type="EMBL" id="JAJAQC010000012">
    <property type="protein sequence ID" value="MDA0564569.1"/>
    <property type="molecule type" value="Genomic_DNA"/>
</dbReference>
<feature type="compositionally biased region" description="Gly residues" evidence="1">
    <location>
        <begin position="210"/>
        <end position="220"/>
    </location>
</feature>
<dbReference type="InterPro" id="IPR036388">
    <property type="entry name" value="WH-like_DNA-bd_sf"/>
</dbReference>
<evidence type="ECO:0000313" key="4">
    <source>
        <dbReference type="Proteomes" id="UP001140076"/>
    </source>
</evidence>
<dbReference type="GO" id="GO:0003700">
    <property type="term" value="F:DNA-binding transcription factor activity"/>
    <property type="evidence" value="ECO:0007669"/>
    <property type="project" value="InterPro"/>
</dbReference>
<dbReference type="SMART" id="SM00347">
    <property type="entry name" value="HTH_MARR"/>
    <property type="match status" value="1"/>
</dbReference>
<dbReference type="RefSeq" id="WP_270071846.1">
    <property type="nucleotide sequence ID" value="NZ_JAJAQC010000012.1"/>
</dbReference>
<dbReference type="InterPro" id="IPR036390">
    <property type="entry name" value="WH_DNA-bd_sf"/>
</dbReference>
<protein>
    <submittedName>
        <fullName evidence="3">MarR family transcriptional regulator</fullName>
    </submittedName>
</protein>
<accession>A0A9X3SGV5</accession>
<dbReference type="PANTHER" id="PTHR33164:SF43">
    <property type="entry name" value="HTH-TYPE TRANSCRIPTIONAL REPRESSOR YETL"/>
    <property type="match status" value="1"/>
</dbReference>
<evidence type="ECO:0000259" key="2">
    <source>
        <dbReference type="PROSITE" id="PS50995"/>
    </source>
</evidence>
<dbReference type="PROSITE" id="PS50995">
    <property type="entry name" value="HTH_MARR_2"/>
    <property type="match status" value="1"/>
</dbReference>
<dbReference type="InterPro" id="IPR039422">
    <property type="entry name" value="MarR/SlyA-like"/>
</dbReference>
<dbReference type="AlphaFoldDB" id="A0A9X3SGV5"/>
<gene>
    <name evidence="3" type="ORF">LG943_09540</name>
</gene>
<keyword evidence="4" id="KW-1185">Reference proteome</keyword>
<dbReference type="PRINTS" id="PR00598">
    <property type="entry name" value="HTHMARR"/>
</dbReference>
<dbReference type="Proteomes" id="UP001140076">
    <property type="component" value="Unassembled WGS sequence"/>
</dbReference>
<sequence length="220" mass="21646">MHDVDRLANLLGATALAVTDMALAGATGAAGVSASGAAALVVLTAAPGISVTELGRRVGLSQPAAARMVDSLERQGLAERRPGVGRLVAIVCTAAGEATARRLLAARGRPLNDVVSVLDADEQAALAGLLAKLLRRLYGDVGDPDLLCRLCDRAACVRDAVCPVGQADREAQAARPAAEPTAEDGANAGGGGDGDTRGSGREGTAPGAPPSGGGGGEAPS</sequence>
<dbReference type="PANTHER" id="PTHR33164">
    <property type="entry name" value="TRANSCRIPTIONAL REGULATOR, MARR FAMILY"/>
    <property type="match status" value="1"/>
</dbReference>
<evidence type="ECO:0000313" key="3">
    <source>
        <dbReference type="EMBL" id="MDA0564569.1"/>
    </source>
</evidence>
<evidence type="ECO:0000256" key="1">
    <source>
        <dbReference type="SAM" id="MobiDB-lite"/>
    </source>
</evidence>
<proteinExistence type="predicted"/>
<comment type="caution">
    <text evidence="3">The sequence shown here is derived from an EMBL/GenBank/DDBJ whole genome shotgun (WGS) entry which is preliminary data.</text>
</comment>
<dbReference type="SUPFAM" id="SSF46785">
    <property type="entry name" value="Winged helix' DNA-binding domain"/>
    <property type="match status" value="1"/>
</dbReference>
<dbReference type="Gene3D" id="1.10.10.10">
    <property type="entry name" value="Winged helix-like DNA-binding domain superfamily/Winged helix DNA-binding domain"/>
    <property type="match status" value="1"/>
</dbReference>
<feature type="compositionally biased region" description="Low complexity" evidence="1">
    <location>
        <begin position="173"/>
        <end position="186"/>
    </location>
</feature>
<feature type="domain" description="HTH marR-type" evidence="2">
    <location>
        <begin position="1"/>
        <end position="135"/>
    </location>
</feature>
<feature type="region of interest" description="Disordered" evidence="1">
    <location>
        <begin position="171"/>
        <end position="220"/>
    </location>
</feature>